<dbReference type="Proteomes" id="UP001407347">
    <property type="component" value="Unassembled WGS sequence"/>
</dbReference>
<evidence type="ECO:0000313" key="4">
    <source>
        <dbReference type="Proteomes" id="UP001407347"/>
    </source>
</evidence>
<accession>A0ABV0A563</accession>
<reference evidence="3 4" key="1">
    <citation type="journal article" date="2023" name="PLoS ONE">
        <title>Complete genome assembly of Hawai'i environmental nontuberculous mycobacteria reveals unexpected co-isolation with methylobacteria.</title>
        <authorList>
            <person name="Hendrix J."/>
            <person name="Epperson L.E."/>
            <person name="Tong E.I."/>
            <person name="Chan Y.L."/>
            <person name="Hasan N.A."/>
            <person name="Dawrs S.N."/>
            <person name="Norton G.J."/>
            <person name="Virdi R."/>
            <person name="Crooks J.L."/>
            <person name="Chan E.D."/>
            <person name="Honda J.R."/>
            <person name="Strong M."/>
        </authorList>
    </citation>
    <scope>NUCLEOTIDE SEQUENCE [LARGE SCALE GENOMIC DNA]</scope>
    <source>
        <strain evidence="3 4">NJH_HI04-1</strain>
    </source>
</reference>
<feature type="region of interest" description="Disordered" evidence="1">
    <location>
        <begin position="496"/>
        <end position="525"/>
    </location>
</feature>
<dbReference type="EMBL" id="JAQYXP010000006">
    <property type="protein sequence ID" value="MEN3238529.1"/>
    <property type="molecule type" value="Genomic_DNA"/>
</dbReference>
<evidence type="ECO:0000259" key="2">
    <source>
        <dbReference type="Pfam" id="PF13264"/>
    </source>
</evidence>
<dbReference type="InterPro" id="IPR025129">
    <property type="entry name" value="DUF4055"/>
</dbReference>
<proteinExistence type="predicted"/>
<evidence type="ECO:0000256" key="1">
    <source>
        <dbReference type="SAM" id="MobiDB-lite"/>
    </source>
</evidence>
<comment type="caution">
    <text evidence="3">The sequence shown here is derived from an EMBL/GenBank/DDBJ whole genome shotgun (WGS) entry which is preliminary data.</text>
</comment>
<protein>
    <submittedName>
        <fullName evidence="3">DUF4055 domain-containing protein</fullName>
    </submittedName>
</protein>
<organism evidence="3 4">
    <name type="scientific">Methylobacterium ajmalii</name>
    <dbReference type="NCBI Taxonomy" id="2738439"/>
    <lineage>
        <taxon>Bacteria</taxon>
        <taxon>Pseudomonadati</taxon>
        <taxon>Pseudomonadota</taxon>
        <taxon>Alphaproteobacteria</taxon>
        <taxon>Hyphomicrobiales</taxon>
        <taxon>Methylobacteriaceae</taxon>
        <taxon>Methylobacterium</taxon>
    </lineage>
</organism>
<feature type="domain" description="DUF4055" evidence="2">
    <location>
        <begin position="289"/>
        <end position="432"/>
    </location>
</feature>
<keyword evidence="4" id="KW-1185">Reference proteome</keyword>
<sequence>MTQGDSASLANPAARSSSAMAMLPRIELMRACYGGTEAMRQMTTRFLPKQRRETDEDYQNRLNSTTAVNKLREAVDTASAKPFTNMIGLNGANEKLTSWMEDADLQGNHLHLVAREFFDEAILTGLSHLIVDYPTTEGLANYAVQKASKIRPFMRGVKAEDMLAVYHERIGGVRTITHARIASTKYEFNRETFQEELWDIVFVLEPGLVQRWKRKRGTVFGRPGFAYLGQGGSILTPNPLPYRFEMVDPGIGGGWIFEGERKVDLKRVPLVTMTAGDEESDGVVRPIFQDLAYKQIEHWQSSSEQRVILSAARFPMLAASGINLETEIDEDGRVVFEIGPNKILTTPDPQGRWYFIECEGKSIEAGRKDIEALEMQMDMLSLNPIISQPSKQYVAQNERSITETRVNTVVRDLAITAKDALHQAITLMGEWIGEDYSGVTLDMNFDFSGTDQKAKNIGSIIQAMAMKGLSRQGGLEELKRLNLLSDEFDIEAEVARKIEDMAGDPPPPPAPKAERDFPGGKTRPN</sequence>
<gene>
    <name evidence="3" type="ORF">PUR29_34385</name>
</gene>
<dbReference type="Pfam" id="PF13264">
    <property type="entry name" value="DUF4055"/>
    <property type="match status" value="1"/>
</dbReference>
<dbReference type="RefSeq" id="WP_346013664.1">
    <property type="nucleotide sequence ID" value="NZ_JAQYXP010000006.1"/>
</dbReference>
<evidence type="ECO:0000313" key="3">
    <source>
        <dbReference type="EMBL" id="MEN3238529.1"/>
    </source>
</evidence>
<name>A0ABV0A563_9HYPH</name>